<protein>
    <submittedName>
        <fullName evidence="1">Uncharacterized protein</fullName>
    </submittedName>
</protein>
<keyword evidence="2" id="KW-1185">Reference proteome</keyword>
<accession>A0ACC1R6Y0</accession>
<name>A0ACC1R6Y0_9HYPO</name>
<gene>
    <name evidence="1" type="ORF">NLG97_g805</name>
</gene>
<dbReference type="Proteomes" id="UP001148737">
    <property type="component" value="Unassembled WGS sequence"/>
</dbReference>
<dbReference type="EMBL" id="JANAKD010000032">
    <property type="protein sequence ID" value="KAJ3498828.1"/>
    <property type="molecule type" value="Genomic_DNA"/>
</dbReference>
<evidence type="ECO:0000313" key="1">
    <source>
        <dbReference type="EMBL" id="KAJ3498828.1"/>
    </source>
</evidence>
<reference evidence="1" key="1">
    <citation type="submission" date="2022-07" db="EMBL/GenBank/DDBJ databases">
        <title>Genome Sequence of Lecanicillium saksenae.</title>
        <authorList>
            <person name="Buettner E."/>
        </authorList>
    </citation>
    <scope>NUCLEOTIDE SEQUENCE</scope>
    <source>
        <strain evidence="1">VT-O1</strain>
    </source>
</reference>
<comment type="caution">
    <text evidence="1">The sequence shown here is derived from an EMBL/GenBank/DDBJ whole genome shotgun (WGS) entry which is preliminary data.</text>
</comment>
<sequence length="150" mass="16324">MTTGRINQITIVYREGCGRRHCKSTGEISSYWVASTRDAPATAPSAYAIGTVFGIRFPTLSSPGHPSAALNPLGEVWFGRPRRRTQRLPSAIAASVKRDYLLLLSFRTCQRPVIHRTHSSASTGLSPWHLGAIPVRRAAGAAGFVEVDEH</sequence>
<organism evidence="1 2">
    <name type="scientific">Lecanicillium saksenae</name>
    <dbReference type="NCBI Taxonomy" id="468837"/>
    <lineage>
        <taxon>Eukaryota</taxon>
        <taxon>Fungi</taxon>
        <taxon>Dikarya</taxon>
        <taxon>Ascomycota</taxon>
        <taxon>Pezizomycotina</taxon>
        <taxon>Sordariomycetes</taxon>
        <taxon>Hypocreomycetidae</taxon>
        <taxon>Hypocreales</taxon>
        <taxon>Cordycipitaceae</taxon>
        <taxon>Lecanicillium</taxon>
    </lineage>
</organism>
<evidence type="ECO:0000313" key="2">
    <source>
        <dbReference type="Proteomes" id="UP001148737"/>
    </source>
</evidence>
<proteinExistence type="predicted"/>